<dbReference type="InterPro" id="IPR028976">
    <property type="entry name" value="CheC-like_sf"/>
</dbReference>
<evidence type="ECO:0000259" key="2">
    <source>
        <dbReference type="Pfam" id="PF13690"/>
    </source>
</evidence>
<comment type="caution">
    <text evidence="3">The sequence shown here is derived from an EMBL/GenBank/DDBJ whole genome shotgun (WGS) entry which is preliminary data.</text>
</comment>
<dbReference type="Proteomes" id="UP000574276">
    <property type="component" value="Unassembled WGS sequence"/>
</dbReference>
<keyword evidence="1" id="KW-0145">Chemotaxis</keyword>
<dbReference type="AlphaFoldDB" id="A0A839K781"/>
<dbReference type="Gene3D" id="3.40.1550.10">
    <property type="entry name" value="CheC-like"/>
    <property type="match status" value="1"/>
</dbReference>
<sequence>MAGINVEHINPFLVASTKILKEMCFIDAKVGKPYIKDPAFFTNTIIIMIGFTGEMRGQALIAFEHKVACDISSKMMGMPITEMDDLAKSAICELGNMIMGNTATVFSTKGIAIDITPPTIANGTMSLSHTYTSNICIPLVYDTDAKIIEINIAIKGD</sequence>
<accession>A0A839K781</accession>
<organism evidence="3 4">
    <name type="scientific">Variimorphobacter saccharofermentans</name>
    <dbReference type="NCBI Taxonomy" id="2755051"/>
    <lineage>
        <taxon>Bacteria</taxon>
        <taxon>Bacillati</taxon>
        <taxon>Bacillota</taxon>
        <taxon>Clostridia</taxon>
        <taxon>Lachnospirales</taxon>
        <taxon>Lachnospiraceae</taxon>
        <taxon>Variimorphobacter</taxon>
    </lineage>
</organism>
<dbReference type="PANTHER" id="PTHR39452">
    <property type="entry name" value="CHEY-P PHOSPHATASE CHEX"/>
    <property type="match status" value="1"/>
</dbReference>
<dbReference type="SUPFAM" id="SSF103039">
    <property type="entry name" value="CheC-like"/>
    <property type="match status" value="1"/>
</dbReference>
<dbReference type="PANTHER" id="PTHR39452:SF1">
    <property type="entry name" value="CHEY-P PHOSPHATASE CHEX"/>
    <property type="match status" value="1"/>
</dbReference>
<evidence type="ECO:0000313" key="3">
    <source>
        <dbReference type="EMBL" id="MBB2184511.1"/>
    </source>
</evidence>
<evidence type="ECO:0000256" key="1">
    <source>
        <dbReference type="ARBA" id="ARBA00022500"/>
    </source>
</evidence>
<dbReference type="EMBL" id="JACEGA010000001">
    <property type="protein sequence ID" value="MBB2184511.1"/>
    <property type="molecule type" value="Genomic_DNA"/>
</dbReference>
<dbReference type="GO" id="GO:0006935">
    <property type="term" value="P:chemotaxis"/>
    <property type="evidence" value="ECO:0007669"/>
    <property type="project" value="UniProtKB-KW"/>
</dbReference>
<gene>
    <name evidence="3" type="ORF">H0486_16655</name>
</gene>
<proteinExistence type="predicted"/>
<keyword evidence="4" id="KW-1185">Reference proteome</keyword>
<dbReference type="Pfam" id="PF13690">
    <property type="entry name" value="CheX"/>
    <property type="match status" value="1"/>
</dbReference>
<dbReference type="RefSeq" id="WP_228354077.1">
    <property type="nucleotide sequence ID" value="NZ_JACEGA010000001.1"/>
</dbReference>
<protein>
    <submittedName>
        <fullName evidence="3">Chemotaxis protein CheX</fullName>
    </submittedName>
</protein>
<dbReference type="CDD" id="cd17906">
    <property type="entry name" value="CheX"/>
    <property type="match status" value="1"/>
</dbReference>
<reference evidence="3 4" key="1">
    <citation type="submission" date="2020-07" db="EMBL/GenBank/DDBJ databases">
        <title>Characterization and genome sequencing of isolate MD1, a novel member within the family Lachnospiraceae.</title>
        <authorList>
            <person name="Rettenmaier R."/>
            <person name="Di Bello L."/>
            <person name="Zinser C."/>
            <person name="Scheitz K."/>
            <person name="Liebl W."/>
            <person name="Zverlov V."/>
        </authorList>
    </citation>
    <scope>NUCLEOTIDE SEQUENCE [LARGE SCALE GENOMIC DNA]</scope>
    <source>
        <strain evidence="3 4">MD1</strain>
    </source>
</reference>
<dbReference type="InterPro" id="IPR038756">
    <property type="entry name" value="CheX-like"/>
</dbReference>
<dbReference type="InterPro" id="IPR028051">
    <property type="entry name" value="CheX-like_dom"/>
</dbReference>
<feature type="domain" description="Chemotaxis phosphatase CheX-like" evidence="2">
    <location>
        <begin position="45"/>
        <end position="126"/>
    </location>
</feature>
<evidence type="ECO:0000313" key="4">
    <source>
        <dbReference type="Proteomes" id="UP000574276"/>
    </source>
</evidence>
<name>A0A839K781_9FIRM</name>